<organism evidence="1">
    <name type="scientific">Aphanomyces invadans</name>
    <dbReference type="NCBI Taxonomy" id="157072"/>
    <lineage>
        <taxon>Eukaryota</taxon>
        <taxon>Sar</taxon>
        <taxon>Stramenopiles</taxon>
        <taxon>Oomycota</taxon>
        <taxon>Saprolegniomycetes</taxon>
        <taxon>Saprolegniales</taxon>
        <taxon>Verrucalvaceae</taxon>
        <taxon>Aphanomyces</taxon>
    </lineage>
</organism>
<dbReference type="eggNOG" id="ENOG502S5Q5">
    <property type="taxonomic scope" value="Eukaryota"/>
</dbReference>
<dbReference type="VEuPathDB" id="FungiDB:H310_03190"/>
<reference evidence="1" key="1">
    <citation type="submission" date="2013-12" db="EMBL/GenBank/DDBJ databases">
        <title>The Genome Sequence of Aphanomyces invadans NJM9701.</title>
        <authorList>
            <consortium name="The Broad Institute Genomics Platform"/>
            <person name="Russ C."/>
            <person name="Tyler B."/>
            <person name="van West P."/>
            <person name="Dieguez-Uribeondo J."/>
            <person name="Young S.K."/>
            <person name="Zeng Q."/>
            <person name="Gargeya S."/>
            <person name="Fitzgerald M."/>
            <person name="Abouelleil A."/>
            <person name="Alvarado L."/>
            <person name="Chapman S.B."/>
            <person name="Gainer-Dewar J."/>
            <person name="Goldberg J."/>
            <person name="Griggs A."/>
            <person name="Gujja S."/>
            <person name="Hansen M."/>
            <person name="Howarth C."/>
            <person name="Imamovic A."/>
            <person name="Ireland A."/>
            <person name="Larimer J."/>
            <person name="McCowan C."/>
            <person name="Murphy C."/>
            <person name="Pearson M."/>
            <person name="Poon T.W."/>
            <person name="Priest M."/>
            <person name="Roberts A."/>
            <person name="Saif S."/>
            <person name="Shea T."/>
            <person name="Sykes S."/>
            <person name="Wortman J."/>
            <person name="Nusbaum C."/>
            <person name="Birren B."/>
        </authorList>
    </citation>
    <scope>NUCLEOTIDE SEQUENCE [LARGE SCALE GENOMIC DNA]</scope>
    <source>
        <strain evidence="1">NJM9701</strain>
    </source>
</reference>
<dbReference type="InterPro" id="IPR011989">
    <property type="entry name" value="ARM-like"/>
</dbReference>
<dbReference type="SUPFAM" id="SSF48371">
    <property type="entry name" value="ARM repeat"/>
    <property type="match status" value="1"/>
</dbReference>
<dbReference type="RefSeq" id="XP_008865201.1">
    <property type="nucleotide sequence ID" value="XM_008866979.1"/>
</dbReference>
<accession>A0A024UGP1</accession>
<dbReference type="GeneID" id="20080240"/>
<dbReference type="InterPro" id="IPR000225">
    <property type="entry name" value="Armadillo"/>
</dbReference>
<evidence type="ECO:0000313" key="1">
    <source>
        <dbReference type="EMBL" id="ETW05424.1"/>
    </source>
</evidence>
<gene>
    <name evidence="1" type="ORF">H310_03190</name>
</gene>
<name>A0A024UGP1_9STRA</name>
<dbReference type="STRING" id="157072.A0A024UGP1"/>
<sequence length="314" mass="33378">MASAIITELRRGGSHTLKAVQRLVQSERVETVLAPELLHLATSNDTNVAVPSFLAFAKLCANSDVPTQLPSIFSAPDVALAVSGQLQSPDIRIQAAATLALTNLTSHNLALESTILSRVVEALEAENAHEGIQRALLGYIGNASAVPDASRSLLEETNCMQVLTELLQAGRGESLRSAAALTIGNVLSTRDVMAQNQLREVGGLPDLVLLLSSSYAPDTNESSAWALSHGVHLNVLSQDLVGDAGAIGLLLKLVLSPEDDVRRNAIMALHSSAIGHPANLARCKKNNGQDIVHDLLHDDLNECRTYASLLLEEF</sequence>
<dbReference type="InterPro" id="IPR016024">
    <property type="entry name" value="ARM-type_fold"/>
</dbReference>
<dbReference type="SMART" id="SM00185">
    <property type="entry name" value="ARM"/>
    <property type="match status" value="3"/>
</dbReference>
<dbReference type="AlphaFoldDB" id="A0A024UGP1"/>
<dbReference type="EMBL" id="KI913956">
    <property type="protein sequence ID" value="ETW05424.1"/>
    <property type="molecule type" value="Genomic_DNA"/>
</dbReference>
<dbReference type="Gene3D" id="1.25.10.10">
    <property type="entry name" value="Leucine-rich Repeat Variant"/>
    <property type="match status" value="1"/>
</dbReference>
<evidence type="ECO:0008006" key="2">
    <source>
        <dbReference type="Google" id="ProtNLM"/>
    </source>
</evidence>
<proteinExistence type="predicted"/>
<protein>
    <recommendedName>
        <fullName evidence="2">Armadillo repeat-containing domain-containing protein</fullName>
    </recommendedName>
</protein>
<dbReference type="OrthoDB" id="7537227at2759"/>